<name>A0A6L2P2D2_TANCI</name>
<evidence type="ECO:0000256" key="1">
    <source>
        <dbReference type="SAM" id="MobiDB-lite"/>
    </source>
</evidence>
<gene>
    <name evidence="2" type="ORF">Tci_064558</name>
</gene>
<sequence length="477" mass="52954">MSSVSSAVTYASVYTDSEPGRVFWGADEELSDEGSLRVIVYGYDELPMLPPHDPDFMPEPIYPEYIPLEEEHVLPAEEQLLPHVVSHTAESPEYVDESDPEEYEDDETEDGPVDYPIDGGDDVDDDDGDSSGDDANDKDEDEEEEEEEEEEEHLALADSAVVIPTDELVSPPEGTEPVIPPPSTDTTTTGARITVRLQAAISFPPEAEVERLLAMPTLSPLPLASLLPPSAGEHLARCTAPDASPLPPPLHMPSPVDRRDDILETDIPPRKRLCLSTIGSRFGMENCDTIPTPMVEQAKLKLDLVGKLADDIDYRSMIGLLMYVTSSRPYIMFATCMCARYHENPNEHHVLAIKRIFRYLKWTINLGLWYLKDSGFDLTANSDADHAGCHLDQKSTSGSVQFLGDKLVCWSSKKQNCVSISIAQSEYVAVSGCCAQVLWMRTQLTSSTTKYRFIVIKRVQLQSHLIQYSTLVQSTLM</sequence>
<reference evidence="2" key="1">
    <citation type="journal article" date="2019" name="Sci. Rep.">
        <title>Draft genome of Tanacetum cinerariifolium, the natural source of mosquito coil.</title>
        <authorList>
            <person name="Yamashiro T."/>
            <person name="Shiraishi A."/>
            <person name="Satake H."/>
            <person name="Nakayama K."/>
        </authorList>
    </citation>
    <scope>NUCLEOTIDE SEQUENCE</scope>
</reference>
<feature type="compositionally biased region" description="Acidic residues" evidence="1">
    <location>
        <begin position="119"/>
        <end position="152"/>
    </location>
</feature>
<feature type="region of interest" description="Disordered" evidence="1">
    <location>
        <begin position="89"/>
        <end position="188"/>
    </location>
</feature>
<protein>
    <submittedName>
        <fullName evidence="2">Uncharacterized mitochondrial protein AtMg00810-like</fullName>
    </submittedName>
</protein>
<proteinExistence type="predicted"/>
<dbReference type="EMBL" id="BKCJ010010661">
    <property type="protein sequence ID" value="GEU92580.1"/>
    <property type="molecule type" value="Genomic_DNA"/>
</dbReference>
<organism evidence="2">
    <name type="scientific">Tanacetum cinerariifolium</name>
    <name type="common">Dalmatian daisy</name>
    <name type="synonym">Chrysanthemum cinerariifolium</name>
    <dbReference type="NCBI Taxonomy" id="118510"/>
    <lineage>
        <taxon>Eukaryota</taxon>
        <taxon>Viridiplantae</taxon>
        <taxon>Streptophyta</taxon>
        <taxon>Embryophyta</taxon>
        <taxon>Tracheophyta</taxon>
        <taxon>Spermatophyta</taxon>
        <taxon>Magnoliopsida</taxon>
        <taxon>eudicotyledons</taxon>
        <taxon>Gunneridae</taxon>
        <taxon>Pentapetalae</taxon>
        <taxon>asterids</taxon>
        <taxon>campanulids</taxon>
        <taxon>Asterales</taxon>
        <taxon>Asteraceae</taxon>
        <taxon>Asteroideae</taxon>
        <taxon>Anthemideae</taxon>
        <taxon>Anthemidinae</taxon>
        <taxon>Tanacetum</taxon>
    </lineage>
</organism>
<feature type="compositionally biased region" description="Acidic residues" evidence="1">
    <location>
        <begin position="93"/>
        <end position="112"/>
    </location>
</feature>
<dbReference type="PANTHER" id="PTHR11439:SF495">
    <property type="entry name" value="REVERSE TRANSCRIPTASE, RNA-DEPENDENT DNA POLYMERASE-RELATED"/>
    <property type="match status" value="1"/>
</dbReference>
<accession>A0A6L2P2D2</accession>
<dbReference type="CDD" id="cd09272">
    <property type="entry name" value="RNase_HI_RT_Ty1"/>
    <property type="match status" value="1"/>
</dbReference>
<dbReference type="AlphaFoldDB" id="A0A6L2P2D2"/>
<comment type="caution">
    <text evidence="2">The sequence shown here is derived from an EMBL/GenBank/DDBJ whole genome shotgun (WGS) entry which is preliminary data.</text>
</comment>
<evidence type="ECO:0000313" key="2">
    <source>
        <dbReference type="EMBL" id="GEU92580.1"/>
    </source>
</evidence>
<dbReference type="PANTHER" id="PTHR11439">
    <property type="entry name" value="GAG-POL-RELATED RETROTRANSPOSON"/>
    <property type="match status" value="1"/>
</dbReference>